<dbReference type="Gene3D" id="1.10.10.60">
    <property type="entry name" value="Homeodomain-like"/>
    <property type="match status" value="1"/>
</dbReference>
<dbReference type="InterPro" id="IPR018060">
    <property type="entry name" value="HTH_AraC"/>
</dbReference>
<sequence>MVSNSCKMAVEAELSKLGLHAVSVNLGEIDVKGIMPPAEKQKLSKVLQRHGFELMDDKKAILMEKIKNTIIEMVHYSNKKMTLNFSDYLSRKLKLNYTYMANLFSESQGTTIEQFIISHKIERAKELLLYKELNISEIAQKLHYCSVAHLSNQFKKLTGVSPSGFRKQTIRKRSPIEDIGNMHHPAA</sequence>
<dbReference type="SMART" id="SM00342">
    <property type="entry name" value="HTH_ARAC"/>
    <property type="match status" value="1"/>
</dbReference>
<feature type="domain" description="HTH araC/xylS-type" evidence="4">
    <location>
        <begin position="68"/>
        <end position="168"/>
    </location>
</feature>
<dbReference type="InterPro" id="IPR009057">
    <property type="entry name" value="Homeodomain-like_sf"/>
</dbReference>
<dbReference type="Proteomes" id="UP000030121">
    <property type="component" value="Unassembled WGS sequence"/>
</dbReference>
<organism evidence="5 6">
    <name type="scientific">Flavobacterium suncheonense GH29-5 = DSM 17707</name>
    <dbReference type="NCBI Taxonomy" id="1121899"/>
    <lineage>
        <taxon>Bacteria</taxon>
        <taxon>Pseudomonadati</taxon>
        <taxon>Bacteroidota</taxon>
        <taxon>Flavobacteriia</taxon>
        <taxon>Flavobacteriales</taxon>
        <taxon>Flavobacteriaceae</taxon>
        <taxon>Flavobacterium</taxon>
    </lineage>
</organism>
<proteinExistence type="predicted"/>
<comment type="caution">
    <text evidence="5">The sequence shown here is derived from an EMBL/GenBank/DDBJ whole genome shotgun (WGS) entry which is preliminary data.</text>
</comment>
<dbReference type="STRING" id="1121899.GCA_000430025_02384"/>
<dbReference type="PANTHER" id="PTHR43280">
    <property type="entry name" value="ARAC-FAMILY TRANSCRIPTIONAL REGULATOR"/>
    <property type="match status" value="1"/>
</dbReference>
<protein>
    <submittedName>
        <fullName evidence="5">AraC family transcriptional regulator</fullName>
    </submittedName>
</protein>
<evidence type="ECO:0000313" key="5">
    <source>
        <dbReference type="EMBL" id="KGO87896.1"/>
    </source>
</evidence>
<evidence type="ECO:0000256" key="2">
    <source>
        <dbReference type="ARBA" id="ARBA00023125"/>
    </source>
</evidence>
<dbReference type="Pfam" id="PF12833">
    <property type="entry name" value="HTH_18"/>
    <property type="match status" value="1"/>
</dbReference>
<evidence type="ECO:0000256" key="3">
    <source>
        <dbReference type="ARBA" id="ARBA00023163"/>
    </source>
</evidence>
<accession>A0A0A2M8D3</accession>
<keyword evidence="3" id="KW-0804">Transcription</keyword>
<dbReference type="GO" id="GO:0043565">
    <property type="term" value="F:sequence-specific DNA binding"/>
    <property type="evidence" value="ECO:0007669"/>
    <property type="project" value="InterPro"/>
</dbReference>
<dbReference type="AlphaFoldDB" id="A0A0A2M8D3"/>
<keyword evidence="1" id="KW-0805">Transcription regulation</keyword>
<evidence type="ECO:0000259" key="4">
    <source>
        <dbReference type="PROSITE" id="PS01124"/>
    </source>
</evidence>
<name>A0A0A2M8D3_9FLAO</name>
<dbReference type="PROSITE" id="PS01124">
    <property type="entry name" value="HTH_ARAC_FAMILY_2"/>
    <property type="match status" value="1"/>
</dbReference>
<dbReference type="GO" id="GO:0003700">
    <property type="term" value="F:DNA-binding transcription factor activity"/>
    <property type="evidence" value="ECO:0007669"/>
    <property type="project" value="InterPro"/>
</dbReference>
<keyword evidence="6" id="KW-1185">Reference proteome</keyword>
<evidence type="ECO:0000256" key="1">
    <source>
        <dbReference type="ARBA" id="ARBA00023015"/>
    </source>
</evidence>
<gene>
    <name evidence="5" type="ORF">Q764_12155</name>
</gene>
<dbReference type="PANTHER" id="PTHR43280:SF28">
    <property type="entry name" value="HTH-TYPE TRANSCRIPTIONAL ACTIVATOR RHAS"/>
    <property type="match status" value="1"/>
</dbReference>
<evidence type="ECO:0000313" key="6">
    <source>
        <dbReference type="Proteomes" id="UP000030121"/>
    </source>
</evidence>
<reference evidence="5 6" key="1">
    <citation type="submission" date="2013-09" db="EMBL/GenBank/DDBJ databases">
        <authorList>
            <person name="Zeng Z."/>
            <person name="Chen C."/>
        </authorList>
    </citation>
    <scope>NUCLEOTIDE SEQUENCE [LARGE SCALE GENOMIC DNA]</scope>
    <source>
        <strain evidence="5 6">GH29-5</strain>
    </source>
</reference>
<dbReference type="EMBL" id="JRLW01000017">
    <property type="protein sequence ID" value="KGO87896.1"/>
    <property type="molecule type" value="Genomic_DNA"/>
</dbReference>
<dbReference type="eggNOG" id="COG2207">
    <property type="taxonomic scope" value="Bacteria"/>
</dbReference>
<keyword evidence="2" id="KW-0238">DNA-binding</keyword>
<dbReference type="SUPFAM" id="SSF46689">
    <property type="entry name" value="Homeodomain-like"/>
    <property type="match status" value="1"/>
</dbReference>